<dbReference type="EMBL" id="JAAKFY010000019">
    <property type="protein sequence ID" value="KAF3842218.1"/>
    <property type="molecule type" value="Genomic_DNA"/>
</dbReference>
<protein>
    <submittedName>
        <fullName evidence="1">Uncharacterized protein</fullName>
    </submittedName>
</protein>
<organism evidence="1 2">
    <name type="scientific">Dissostichus mawsoni</name>
    <name type="common">Antarctic cod</name>
    <dbReference type="NCBI Taxonomy" id="36200"/>
    <lineage>
        <taxon>Eukaryota</taxon>
        <taxon>Metazoa</taxon>
        <taxon>Chordata</taxon>
        <taxon>Craniata</taxon>
        <taxon>Vertebrata</taxon>
        <taxon>Euteleostomi</taxon>
        <taxon>Actinopterygii</taxon>
        <taxon>Neopterygii</taxon>
        <taxon>Teleostei</taxon>
        <taxon>Neoteleostei</taxon>
        <taxon>Acanthomorphata</taxon>
        <taxon>Eupercaria</taxon>
        <taxon>Perciformes</taxon>
        <taxon>Notothenioidei</taxon>
        <taxon>Nototheniidae</taxon>
        <taxon>Dissostichus</taxon>
    </lineage>
</organism>
<gene>
    <name evidence="1" type="ORF">F7725_024169</name>
</gene>
<evidence type="ECO:0000313" key="2">
    <source>
        <dbReference type="Proteomes" id="UP000518266"/>
    </source>
</evidence>
<dbReference type="OrthoDB" id="10593621at2759"/>
<comment type="caution">
    <text evidence="1">The sequence shown here is derived from an EMBL/GenBank/DDBJ whole genome shotgun (WGS) entry which is preliminary data.</text>
</comment>
<name>A0A7J5Y1I0_DISMA</name>
<dbReference type="AlphaFoldDB" id="A0A7J5Y1I0"/>
<sequence length="136" mass="15290">MTHLPQAPEDHRDLLWVKESLRHQRQTGLCIPLQFIVTVVILDGSNLLDGLRPLVLLSHLVLLNHVVLDLLVALGERLQLQQNPLCEVGDARGRGRLSAWQVDIDHEDETPSEAQTASRACVGLYSPIRDRINRVI</sequence>
<proteinExistence type="predicted"/>
<keyword evidence="2" id="KW-1185">Reference proteome</keyword>
<evidence type="ECO:0000313" key="1">
    <source>
        <dbReference type="EMBL" id="KAF3842218.1"/>
    </source>
</evidence>
<dbReference type="Proteomes" id="UP000518266">
    <property type="component" value="Unassembled WGS sequence"/>
</dbReference>
<accession>A0A7J5Y1I0</accession>
<reference evidence="1 2" key="1">
    <citation type="submission" date="2020-03" db="EMBL/GenBank/DDBJ databases">
        <title>Dissostichus mawsoni Genome sequencing and assembly.</title>
        <authorList>
            <person name="Park H."/>
        </authorList>
    </citation>
    <scope>NUCLEOTIDE SEQUENCE [LARGE SCALE GENOMIC DNA]</scope>
    <source>
        <strain evidence="1">DM0001</strain>
        <tissue evidence="1">Muscle</tissue>
    </source>
</reference>